<dbReference type="AlphaFoldDB" id="A0A6H5HSQ1"/>
<keyword evidence="1" id="KW-0732">Signal</keyword>
<dbReference type="EMBL" id="CADCXV010000123">
    <property type="protein sequence ID" value="CAB0028322.1"/>
    <property type="molecule type" value="Genomic_DNA"/>
</dbReference>
<feature type="chain" id="PRO_5026218615" description="Secreted protein" evidence="1">
    <location>
        <begin position="24"/>
        <end position="128"/>
    </location>
</feature>
<evidence type="ECO:0000313" key="3">
    <source>
        <dbReference type="Proteomes" id="UP000479190"/>
    </source>
</evidence>
<organism evidence="2 3">
    <name type="scientific">Trichogramma brassicae</name>
    <dbReference type="NCBI Taxonomy" id="86971"/>
    <lineage>
        <taxon>Eukaryota</taxon>
        <taxon>Metazoa</taxon>
        <taxon>Ecdysozoa</taxon>
        <taxon>Arthropoda</taxon>
        <taxon>Hexapoda</taxon>
        <taxon>Insecta</taxon>
        <taxon>Pterygota</taxon>
        <taxon>Neoptera</taxon>
        <taxon>Endopterygota</taxon>
        <taxon>Hymenoptera</taxon>
        <taxon>Apocrita</taxon>
        <taxon>Proctotrupomorpha</taxon>
        <taxon>Chalcidoidea</taxon>
        <taxon>Trichogrammatidae</taxon>
        <taxon>Trichogramma</taxon>
    </lineage>
</organism>
<dbReference type="Proteomes" id="UP000479190">
    <property type="component" value="Unassembled WGS sequence"/>
</dbReference>
<protein>
    <recommendedName>
        <fullName evidence="4">Secreted protein</fullName>
    </recommendedName>
</protein>
<name>A0A6H5HSQ1_9HYME</name>
<sequence>MLKIRLLPILWAMFNGMVGPSSMSGPIEMRCDESSESQLERRDATDAANAIGGYARNISQIVEQKHFKLFGASTSSFMICIIIQPKNFAVPHAFAWYAITPSMPRRHSSIFRCTSAGAGDTPSGIFVY</sequence>
<feature type="signal peptide" evidence="1">
    <location>
        <begin position="1"/>
        <end position="23"/>
    </location>
</feature>
<evidence type="ECO:0000256" key="1">
    <source>
        <dbReference type="SAM" id="SignalP"/>
    </source>
</evidence>
<gene>
    <name evidence="2" type="ORF">TBRA_LOCUS516</name>
</gene>
<reference evidence="2 3" key="1">
    <citation type="submission" date="2020-02" db="EMBL/GenBank/DDBJ databases">
        <authorList>
            <person name="Ferguson B K."/>
        </authorList>
    </citation>
    <scope>NUCLEOTIDE SEQUENCE [LARGE SCALE GENOMIC DNA]</scope>
</reference>
<evidence type="ECO:0000313" key="2">
    <source>
        <dbReference type="EMBL" id="CAB0028322.1"/>
    </source>
</evidence>
<accession>A0A6H5HSQ1</accession>
<keyword evidence="3" id="KW-1185">Reference proteome</keyword>
<evidence type="ECO:0008006" key="4">
    <source>
        <dbReference type="Google" id="ProtNLM"/>
    </source>
</evidence>
<proteinExistence type="predicted"/>